<dbReference type="GO" id="GO:0005524">
    <property type="term" value="F:ATP binding"/>
    <property type="evidence" value="ECO:0007669"/>
    <property type="project" value="UniProtKB-KW"/>
</dbReference>
<keyword evidence="3" id="KW-0418">Kinase</keyword>
<evidence type="ECO:0000256" key="4">
    <source>
        <dbReference type="ARBA" id="ARBA00022840"/>
    </source>
</evidence>
<organism evidence="5 6">
    <name type="scientific">Cannabis sativa</name>
    <name type="common">Hemp</name>
    <name type="synonym">Marijuana</name>
    <dbReference type="NCBI Taxonomy" id="3483"/>
    <lineage>
        <taxon>Eukaryota</taxon>
        <taxon>Viridiplantae</taxon>
        <taxon>Streptophyta</taxon>
        <taxon>Embryophyta</taxon>
        <taxon>Tracheophyta</taxon>
        <taxon>Spermatophyta</taxon>
        <taxon>Magnoliopsida</taxon>
        <taxon>eudicotyledons</taxon>
        <taxon>Gunneridae</taxon>
        <taxon>Pentapetalae</taxon>
        <taxon>rosids</taxon>
        <taxon>fabids</taxon>
        <taxon>Rosales</taxon>
        <taxon>Cannabaceae</taxon>
        <taxon>Cannabis</taxon>
    </lineage>
</organism>
<dbReference type="Gene3D" id="1.10.510.10">
    <property type="entry name" value="Transferase(Phosphotransferase) domain 1"/>
    <property type="match status" value="1"/>
</dbReference>
<dbReference type="Proteomes" id="UP000525078">
    <property type="component" value="Unassembled WGS sequence"/>
</dbReference>
<evidence type="ECO:0000256" key="3">
    <source>
        <dbReference type="ARBA" id="ARBA00022777"/>
    </source>
</evidence>
<keyword evidence="4" id="KW-0067">ATP-binding</keyword>
<evidence type="ECO:0000313" key="6">
    <source>
        <dbReference type="Proteomes" id="UP000525078"/>
    </source>
</evidence>
<proteinExistence type="predicted"/>
<gene>
    <name evidence="5" type="ORF">F8388_011029</name>
</gene>
<dbReference type="GO" id="GO:0016301">
    <property type="term" value="F:kinase activity"/>
    <property type="evidence" value="ECO:0007669"/>
    <property type="project" value="UniProtKB-KW"/>
</dbReference>
<evidence type="ECO:0000256" key="2">
    <source>
        <dbReference type="ARBA" id="ARBA00022741"/>
    </source>
</evidence>
<dbReference type="EMBL" id="JAATIP010000102">
    <property type="protein sequence ID" value="KAF4373002.1"/>
    <property type="molecule type" value="Genomic_DNA"/>
</dbReference>
<dbReference type="InterPro" id="IPR011009">
    <property type="entry name" value="Kinase-like_dom_sf"/>
</dbReference>
<dbReference type="InterPro" id="IPR052059">
    <property type="entry name" value="CR_Ser/Thr_kinase"/>
</dbReference>
<dbReference type="SUPFAM" id="SSF56112">
    <property type="entry name" value="Protein kinase-like (PK-like)"/>
    <property type="match status" value="1"/>
</dbReference>
<protein>
    <recommendedName>
        <fullName evidence="7">Serine-threonine/tyrosine-protein kinase catalytic domain-containing protein</fullName>
    </recommendedName>
</protein>
<dbReference type="PANTHER" id="PTHR47973">
    <property type="entry name" value="CYSTEINE-RICH RECEPTOR-LIKE PROTEIN KINASE 3"/>
    <property type="match status" value="1"/>
</dbReference>
<dbReference type="AlphaFoldDB" id="A0A7J6FQU4"/>
<reference evidence="5 6" key="1">
    <citation type="journal article" date="2020" name="bioRxiv">
        <title>Sequence and annotation of 42 cannabis genomes reveals extensive copy number variation in cannabinoid synthesis and pathogen resistance genes.</title>
        <authorList>
            <person name="Mckernan K.J."/>
            <person name="Helbert Y."/>
            <person name="Kane L.T."/>
            <person name="Ebling H."/>
            <person name="Zhang L."/>
            <person name="Liu B."/>
            <person name="Eaton Z."/>
            <person name="Mclaughlin S."/>
            <person name="Kingan S."/>
            <person name="Baybayan P."/>
            <person name="Concepcion G."/>
            <person name="Jordan M."/>
            <person name="Riva A."/>
            <person name="Barbazuk W."/>
            <person name="Harkins T."/>
        </authorList>
    </citation>
    <scope>NUCLEOTIDE SEQUENCE [LARGE SCALE GENOMIC DNA]</scope>
    <source>
        <strain evidence="6">cv. Jamaican Lion 4</strain>
        <tissue evidence="5">Leaf</tissue>
    </source>
</reference>
<evidence type="ECO:0000256" key="1">
    <source>
        <dbReference type="ARBA" id="ARBA00022679"/>
    </source>
</evidence>
<keyword evidence="2" id="KW-0547">Nucleotide-binding</keyword>
<evidence type="ECO:0000313" key="5">
    <source>
        <dbReference type="EMBL" id="KAF4373002.1"/>
    </source>
</evidence>
<evidence type="ECO:0008006" key="7">
    <source>
        <dbReference type="Google" id="ProtNLM"/>
    </source>
</evidence>
<keyword evidence="1" id="KW-0808">Transferase</keyword>
<comment type="caution">
    <text evidence="5">The sequence shown here is derived from an EMBL/GenBank/DDBJ whole genome shotgun (WGS) entry which is preliminary data.</text>
</comment>
<accession>A0A7J6FQU4</accession>
<name>A0A7J6FQU4_CANSA</name>
<sequence>MGFYGNSNQTLRKDSRKLLRLIQDSIVGVCFYTGDVNEIMKNNEKRGGKDCGWATMERFRSCVDYCGLIDFDVYAFGALLLEVACGRKPIESNAPPEELVFVDWVWDNYKAGRVLNVIDKRLNDQYDVVEAMMVVRYLEGEVMVPRELRAPDDELEGKKYHMGIGGHDGFDDFLHSFPSSSFDNLSGSYSFKGNNNNSHRDGMDQSFASLSTSLSLLQHGGGDTTRLSE</sequence>